<dbReference type="InterPro" id="IPR045357">
    <property type="entry name" value="Aminopeptidase_N-like_N"/>
</dbReference>
<keyword evidence="4" id="KW-0479">Metal-binding</keyword>
<keyword evidence="3" id="KW-0645">Protease</keyword>
<dbReference type="AlphaFoldDB" id="A0A7I8XK97"/>
<evidence type="ECO:0000256" key="3">
    <source>
        <dbReference type="ARBA" id="ARBA00022670"/>
    </source>
</evidence>
<evidence type="ECO:0000259" key="9">
    <source>
        <dbReference type="Pfam" id="PF01433"/>
    </source>
</evidence>
<feature type="domain" description="Peptidase M1 membrane alanine aminopeptidase" evidence="9">
    <location>
        <begin position="279"/>
        <end position="473"/>
    </location>
</feature>
<keyword evidence="12" id="KW-1185">Reference proteome</keyword>
<dbReference type="EMBL" id="CAJFDI010000005">
    <property type="protein sequence ID" value="CAD5229990.1"/>
    <property type="molecule type" value="Genomic_DNA"/>
</dbReference>
<dbReference type="Pfam" id="PF17900">
    <property type="entry name" value="Peptidase_M1_N"/>
    <property type="match status" value="1"/>
</dbReference>
<dbReference type="GO" id="GO:0043171">
    <property type="term" value="P:peptide catabolic process"/>
    <property type="evidence" value="ECO:0007669"/>
    <property type="project" value="TreeGrafter"/>
</dbReference>
<dbReference type="EMBL" id="CAJFCV020000005">
    <property type="protein sequence ID" value="CAG9120817.1"/>
    <property type="molecule type" value="Genomic_DNA"/>
</dbReference>
<dbReference type="GO" id="GO:0005615">
    <property type="term" value="C:extracellular space"/>
    <property type="evidence" value="ECO:0007669"/>
    <property type="project" value="TreeGrafter"/>
</dbReference>
<dbReference type="GO" id="GO:0016020">
    <property type="term" value="C:membrane"/>
    <property type="evidence" value="ECO:0007669"/>
    <property type="project" value="TreeGrafter"/>
</dbReference>
<evidence type="ECO:0000256" key="2">
    <source>
        <dbReference type="ARBA" id="ARBA00010136"/>
    </source>
</evidence>
<evidence type="ECO:0000256" key="8">
    <source>
        <dbReference type="SAM" id="SignalP"/>
    </source>
</evidence>
<dbReference type="GO" id="GO:0042277">
    <property type="term" value="F:peptide binding"/>
    <property type="evidence" value="ECO:0007669"/>
    <property type="project" value="TreeGrafter"/>
</dbReference>
<feature type="signal peptide" evidence="8">
    <location>
        <begin position="1"/>
        <end position="16"/>
    </location>
</feature>
<protein>
    <submittedName>
        <fullName evidence="11">(pine wood nematode) hypothetical protein</fullName>
    </submittedName>
</protein>
<dbReference type="GO" id="GO:0008270">
    <property type="term" value="F:zinc ion binding"/>
    <property type="evidence" value="ECO:0007669"/>
    <property type="project" value="InterPro"/>
</dbReference>
<evidence type="ECO:0000256" key="6">
    <source>
        <dbReference type="ARBA" id="ARBA00022833"/>
    </source>
</evidence>
<evidence type="ECO:0000313" key="12">
    <source>
        <dbReference type="Proteomes" id="UP000659654"/>
    </source>
</evidence>
<organism evidence="11 12">
    <name type="scientific">Bursaphelenchus xylophilus</name>
    <name type="common">Pinewood nematode worm</name>
    <name type="synonym">Aphelenchoides xylophilus</name>
    <dbReference type="NCBI Taxonomy" id="6326"/>
    <lineage>
        <taxon>Eukaryota</taxon>
        <taxon>Metazoa</taxon>
        <taxon>Ecdysozoa</taxon>
        <taxon>Nematoda</taxon>
        <taxon>Chromadorea</taxon>
        <taxon>Rhabditida</taxon>
        <taxon>Tylenchina</taxon>
        <taxon>Tylenchomorpha</taxon>
        <taxon>Aphelenchoidea</taxon>
        <taxon>Aphelenchoididae</taxon>
        <taxon>Bursaphelenchus</taxon>
    </lineage>
</organism>
<dbReference type="PRINTS" id="PR00756">
    <property type="entry name" value="ALADIPTASE"/>
</dbReference>
<dbReference type="SUPFAM" id="SSF55486">
    <property type="entry name" value="Metalloproteases ('zincins'), catalytic domain"/>
    <property type="match status" value="1"/>
</dbReference>
<dbReference type="SMR" id="A0A7I8XK97"/>
<comment type="similarity">
    <text evidence="2">Belongs to the peptidase M1 family.</text>
</comment>
<dbReference type="InterPro" id="IPR014782">
    <property type="entry name" value="Peptidase_M1_dom"/>
</dbReference>
<keyword evidence="7" id="KW-0482">Metalloprotease</keyword>
<feature type="domain" description="Aminopeptidase N-like N-terminal" evidence="10">
    <location>
        <begin position="53"/>
        <end position="239"/>
    </location>
</feature>
<evidence type="ECO:0000256" key="5">
    <source>
        <dbReference type="ARBA" id="ARBA00022801"/>
    </source>
</evidence>
<dbReference type="Gene3D" id="1.25.50.20">
    <property type="match status" value="1"/>
</dbReference>
<sequence length="756" mass="86318">MRLWLSLLPLCIVVFGDNPFQRLHDEKLRIRPKPKSGDSLTNDSLPHDVVVHSYNIRIQPFFAFPGFLYREDLHNTFNGQVSITFSVLKPTIKVELASAVVLSSTVLRRGRQTIKILRNETDRNSRLTIFAAEKLVPKEEYTLDFELSYKMHPHSAIFVTEYLNPENENTSLVATSFDATRAREAFPCFDDPFFKATFNLTLIHPVNATVYSTEEVAESRLYGHLTNITRFKPTPKMSPHLFAFAIGDFVESKAVSESGVLVRAITTRNRQPSANSSAEMGASCVSALESLVSIKYPLKKLDHLDIGRYLSKHVESFGLNTDSAGLVAQFGVTLSDQVRQKMAICRRTALQWFGGLVTADRWGLEFLHESFATYFAIHAAAQVEEHRALTDVAELDSISSAAKNYRGATHAIVDNRSRFDSITNHVGSGVLNALRHILSDQVFYRGLTIYLRENAYKNANLDSLLRSWVQARGNNTLCGPITFTEYANDLFLRPGVPEVFINYRDCQFEISQRADKRGQKWNVPIFVLDLKTNTEHLLWLQKDGQICNQDDFRLAPDGEYIFNNEGKGFAEFLFSRTLMSKWIKNLKSHALSARNLLHNLKVLQKIGLWDDIDDLLSDLVVKKKGQIGFAEARYISQEHPKYNEIVRIISDNFDFKPTAENRLLGELFLETAVRRNISSVEEKAKRLFKGFKRDCAPEKELVECPRIPPEWRRAVYLQGLKKETGREFLERYGKRILSHAWSDFLKLECHRLATTF</sequence>
<name>A0A7I8XK97_BURXY</name>
<dbReference type="Gene3D" id="1.10.390.10">
    <property type="entry name" value="Neutral Protease Domain 2"/>
    <property type="match status" value="1"/>
</dbReference>
<evidence type="ECO:0000256" key="1">
    <source>
        <dbReference type="ARBA" id="ARBA00001947"/>
    </source>
</evidence>
<dbReference type="InterPro" id="IPR050344">
    <property type="entry name" value="Peptidase_M1_aminopeptidases"/>
</dbReference>
<comment type="caution">
    <text evidence="11">The sequence shown here is derived from an EMBL/GenBank/DDBJ whole genome shotgun (WGS) entry which is preliminary data.</text>
</comment>
<dbReference type="InterPro" id="IPR042097">
    <property type="entry name" value="Aminopeptidase_N-like_N_sf"/>
</dbReference>
<dbReference type="GO" id="GO:0005737">
    <property type="term" value="C:cytoplasm"/>
    <property type="evidence" value="ECO:0007669"/>
    <property type="project" value="TreeGrafter"/>
</dbReference>
<dbReference type="SUPFAM" id="SSF63737">
    <property type="entry name" value="Leukotriene A4 hydrolase N-terminal domain"/>
    <property type="match status" value="1"/>
</dbReference>
<dbReference type="OrthoDB" id="10031169at2759"/>
<reference evidence="11" key="1">
    <citation type="submission" date="2020-09" db="EMBL/GenBank/DDBJ databases">
        <authorList>
            <person name="Kikuchi T."/>
        </authorList>
    </citation>
    <scope>NUCLEOTIDE SEQUENCE</scope>
    <source>
        <strain evidence="11">Ka4C1</strain>
    </source>
</reference>
<dbReference type="PANTHER" id="PTHR11533:SF293">
    <property type="entry name" value="AMINOPEPTIDASE-2-RELATED"/>
    <property type="match status" value="1"/>
</dbReference>
<gene>
    <name evidence="11" type="ORF">BXYJ_LOCUS10763</name>
</gene>
<proteinExistence type="inferred from homology"/>
<dbReference type="Pfam" id="PF01433">
    <property type="entry name" value="Peptidase_M1"/>
    <property type="match status" value="1"/>
</dbReference>
<keyword evidence="8" id="KW-0732">Signal</keyword>
<keyword evidence="5" id="KW-0378">Hydrolase</keyword>
<comment type="cofactor">
    <cofactor evidence="1">
        <name>Zn(2+)</name>
        <dbReference type="ChEBI" id="CHEBI:29105"/>
    </cofactor>
</comment>
<evidence type="ECO:0000256" key="7">
    <source>
        <dbReference type="ARBA" id="ARBA00023049"/>
    </source>
</evidence>
<dbReference type="PANTHER" id="PTHR11533">
    <property type="entry name" value="PROTEASE M1 ZINC METALLOPROTEASE"/>
    <property type="match status" value="1"/>
</dbReference>
<accession>A0A7I8XK97</accession>
<evidence type="ECO:0000256" key="4">
    <source>
        <dbReference type="ARBA" id="ARBA00022723"/>
    </source>
</evidence>
<dbReference type="Gene3D" id="2.60.40.1730">
    <property type="entry name" value="tricorn interacting facor f3 domain"/>
    <property type="match status" value="1"/>
</dbReference>
<dbReference type="GO" id="GO:0070006">
    <property type="term" value="F:metalloaminopeptidase activity"/>
    <property type="evidence" value="ECO:0007669"/>
    <property type="project" value="TreeGrafter"/>
</dbReference>
<dbReference type="Proteomes" id="UP000659654">
    <property type="component" value="Unassembled WGS sequence"/>
</dbReference>
<feature type="chain" id="PRO_5035385117" evidence="8">
    <location>
        <begin position="17"/>
        <end position="756"/>
    </location>
</feature>
<dbReference type="InterPro" id="IPR027268">
    <property type="entry name" value="Peptidase_M4/M1_CTD_sf"/>
</dbReference>
<keyword evidence="6" id="KW-0862">Zinc</keyword>
<evidence type="ECO:0000259" key="10">
    <source>
        <dbReference type="Pfam" id="PF17900"/>
    </source>
</evidence>
<evidence type="ECO:0000313" key="11">
    <source>
        <dbReference type="EMBL" id="CAD5229990.1"/>
    </source>
</evidence>
<dbReference type="GO" id="GO:0006508">
    <property type="term" value="P:proteolysis"/>
    <property type="evidence" value="ECO:0007669"/>
    <property type="project" value="UniProtKB-KW"/>
</dbReference>
<dbReference type="InterPro" id="IPR001930">
    <property type="entry name" value="Peptidase_M1"/>
</dbReference>
<dbReference type="Proteomes" id="UP000582659">
    <property type="component" value="Unassembled WGS sequence"/>
</dbReference>